<evidence type="ECO:0000256" key="4">
    <source>
        <dbReference type="ARBA" id="ARBA00022840"/>
    </source>
</evidence>
<protein>
    <recommendedName>
        <fullName evidence="8">Clp R domain-containing protein</fullName>
    </recommendedName>
</protein>
<keyword evidence="10" id="KW-1185">Reference proteome</keyword>
<dbReference type="Pfam" id="PF17871">
    <property type="entry name" value="AAA_lid_9"/>
    <property type="match status" value="1"/>
</dbReference>
<organism evidence="9 10">
    <name type="scientific">Effrenium voratum</name>
    <dbReference type="NCBI Taxonomy" id="2562239"/>
    <lineage>
        <taxon>Eukaryota</taxon>
        <taxon>Sar</taxon>
        <taxon>Alveolata</taxon>
        <taxon>Dinophyceae</taxon>
        <taxon>Suessiales</taxon>
        <taxon>Symbiodiniaceae</taxon>
        <taxon>Effrenium</taxon>
    </lineage>
</organism>
<evidence type="ECO:0000256" key="6">
    <source>
        <dbReference type="PROSITE-ProRule" id="PRU01251"/>
    </source>
</evidence>
<proteinExistence type="inferred from homology"/>
<dbReference type="PANTHER" id="PTHR11638">
    <property type="entry name" value="ATP-DEPENDENT CLP PROTEASE"/>
    <property type="match status" value="1"/>
</dbReference>
<evidence type="ECO:0000313" key="9">
    <source>
        <dbReference type="EMBL" id="CAJ1399026.1"/>
    </source>
</evidence>
<dbReference type="GO" id="GO:0005737">
    <property type="term" value="C:cytoplasm"/>
    <property type="evidence" value="ECO:0007669"/>
    <property type="project" value="TreeGrafter"/>
</dbReference>
<dbReference type="SUPFAM" id="SSF81923">
    <property type="entry name" value="Double Clp-N motif"/>
    <property type="match status" value="1"/>
</dbReference>
<dbReference type="InterPro" id="IPR003959">
    <property type="entry name" value="ATPase_AAA_core"/>
</dbReference>
<dbReference type="Gene3D" id="3.40.50.300">
    <property type="entry name" value="P-loop containing nucleotide triphosphate hydrolases"/>
    <property type="match status" value="2"/>
</dbReference>
<feature type="domain" description="Clp R" evidence="8">
    <location>
        <begin position="28"/>
        <end position="174"/>
    </location>
</feature>
<dbReference type="InterPro" id="IPR050130">
    <property type="entry name" value="ClpA_ClpB"/>
</dbReference>
<dbReference type="GO" id="GO:0034605">
    <property type="term" value="P:cellular response to heat"/>
    <property type="evidence" value="ECO:0007669"/>
    <property type="project" value="TreeGrafter"/>
</dbReference>
<dbReference type="EMBL" id="CAUJNA010003321">
    <property type="protein sequence ID" value="CAJ1399026.1"/>
    <property type="molecule type" value="Genomic_DNA"/>
</dbReference>
<evidence type="ECO:0000256" key="5">
    <source>
        <dbReference type="ARBA" id="ARBA00023186"/>
    </source>
</evidence>
<name>A0AA36J4G2_9DINO</name>
<dbReference type="Gene3D" id="1.10.1780.10">
    <property type="entry name" value="Clp, N-terminal domain"/>
    <property type="match status" value="1"/>
</dbReference>
<dbReference type="PANTHER" id="PTHR11638:SF18">
    <property type="entry name" value="HEAT SHOCK PROTEIN 104"/>
    <property type="match status" value="1"/>
</dbReference>
<keyword evidence="5" id="KW-0143">Chaperone</keyword>
<dbReference type="InterPro" id="IPR004176">
    <property type="entry name" value="Clp_R_N"/>
</dbReference>
<dbReference type="SMART" id="SM00382">
    <property type="entry name" value="AAA"/>
    <property type="match status" value="1"/>
</dbReference>
<dbReference type="FunFam" id="3.40.50.300:FF:000120">
    <property type="entry name" value="ATP-dependent chaperone ClpB"/>
    <property type="match status" value="1"/>
</dbReference>
<dbReference type="Pfam" id="PF02861">
    <property type="entry name" value="Clp_N"/>
    <property type="match status" value="1"/>
</dbReference>
<dbReference type="InterPro" id="IPR027417">
    <property type="entry name" value="P-loop_NTPase"/>
</dbReference>
<evidence type="ECO:0000256" key="3">
    <source>
        <dbReference type="ARBA" id="ARBA00022741"/>
    </source>
</evidence>
<feature type="compositionally biased region" description="Basic and acidic residues" evidence="7">
    <location>
        <begin position="481"/>
        <end position="496"/>
    </location>
</feature>
<dbReference type="AlphaFoldDB" id="A0AA36J4G2"/>
<comment type="caution">
    <text evidence="9">The sequence shown here is derived from an EMBL/GenBank/DDBJ whole genome shotgun (WGS) entry which is preliminary data.</text>
</comment>
<evidence type="ECO:0000256" key="7">
    <source>
        <dbReference type="SAM" id="MobiDB-lite"/>
    </source>
</evidence>
<dbReference type="FunFam" id="3.40.50.300:FF:000010">
    <property type="entry name" value="Chaperone clpB 1, putative"/>
    <property type="match status" value="1"/>
</dbReference>
<dbReference type="GO" id="GO:0005524">
    <property type="term" value="F:ATP binding"/>
    <property type="evidence" value="ECO:0007669"/>
    <property type="project" value="UniProtKB-KW"/>
</dbReference>
<reference evidence="9" key="1">
    <citation type="submission" date="2023-08" db="EMBL/GenBank/DDBJ databases">
        <authorList>
            <person name="Chen Y."/>
            <person name="Shah S."/>
            <person name="Dougan E. K."/>
            <person name="Thang M."/>
            <person name="Chan C."/>
        </authorList>
    </citation>
    <scope>NUCLEOTIDE SEQUENCE</scope>
</reference>
<evidence type="ECO:0000259" key="8">
    <source>
        <dbReference type="PROSITE" id="PS51903"/>
    </source>
</evidence>
<evidence type="ECO:0000256" key="1">
    <source>
        <dbReference type="ARBA" id="ARBA00008675"/>
    </source>
</evidence>
<sequence>MKARRGRARASTARRYADGAAPELPLRPELYTENAWQVVQNAAECARQLQAQFIETEHIFLSLLEDPQGPGAKILRKANVDSAQLQKRIRQWGEKQPRVIGGSTPSQTAAGRSLIALLQEVGKITKQTWGDKFISVDALLFALAGDQRCGQKMLSEVGLNQEKLKEAIDSVRGTGKVTSQNAESSYEALATYGSDLTALAREGKLDPVIGRDEEIRRVVQILARRSKNNPVIIGEPGVGKTAIVEGLARRIVDGDVPEALKDKQVISLDMGAMVAGAKYRGEFEERLKAVLKEIKDSEGKVITFIDEMHLIVGAGASGGAMDAGNILKPMLARGDLRCVGATTLDEYRQHIEKDAALERRFQQVLVAEPTEADTLSVLRGLKARYELHHGVRISDRALVAAAVLSSRYITDRFLPDKAIDLVDEASAMVKMQVTSKPPELEKVDRRVLQLEMERVSIGEEKDGQSQQRLKELNAELSSLKEQQKEAEAKWQKDGAKPSRRCRM</sequence>
<dbReference type="Pfam" id="PF00004">
    <property type="entry name" value="AAA"/>
    <property type="match status" value="1"/>
</dbReference>
<dbReference type="InterPro" id="IPR003593">
    <property type="entry name" value="AAA+_ATPase"/>
</dbReference>
<dbReference type="InterPro" id="IPR036628">
    <property type="entry name" value="Clp_N_dom_sf"/>
</dbReference>
<keyword evidence="2 6" id="KW-0677">Repeat</keyword>
<dbReference type="Proteomes" id="UP001178507">
    <property type="component" value="Unassembled WGS sequence"/>
</dbReference>
<evidence type="ECO:0000256" key="2">
    <source>
        <dbReference type="ARBA" id="ARBA00022737"/>
    </source>
</evidence>
<accession>A0AA36J4G2</accession>
<dbReference type="SUPFAM" id="SSF52540">
    <property type="entry name" value="P-loop containing nucleoside triphosphate hydrolases"/>
    <property type="match status" value="1"/>
</dbReference>
<feature type="region of interest" description="Disordered" evidence="7">
    <location>
        <begin position="480"/>
        <end position="503"/>
    </location>
</feature>
<gene>
    <name evidence="9" type="ORF">EVOR1521_LOCUS22649</name>
</gene>
<dbReference type="CDD" id="cd00009">
    <property type="entry name" value="AAA"/>
    <property type="match status" value="1"/>
</dbReference>
<dbReference type="InterPro" id="IPR018368">
    <property type="entry name" value="ClpA/B_CS1"/>
</dbReference>
<dbReference type="GO" id="GO:0016887">
    <property type="term" value="F:ATP hydrolysis activity"/>
    <property type="evidence" value="ECO:0007669"/>
    <property type="project" value="InterPro"/>
</dbReference>
<dbReference type="InterPro" id="IPR041546">
    <property type="entry name" value="ClpA/ClpB_AAA_lid"/>
</dbReference>
<keyword evidence="3" id="KW-0547">Nucleotide-binding</keyword>
<keyword evidence="4" id="KW-0067">ATP-binding</keyword>
<comment type="similarity">
    <text evidence="1">Belongs to the ClpA/ClpB family.</text>
</comment>
<dbReference type="PROSITE" id="PS00870">
    <property type="entry name" value="CLPAB_1"/>
    <property type="match status" value="1"/>
</dbReference>
<dbReference type="PROSITE" id="PS51903">
    <property type="entry name" value="CLP_R"/>
    <property type="match status" value="1"/>
</dbReference>
<evidence type="ECO:0000313" key="10">
    <source>
        <dbReference type="Proteomes" id="UP001178507"/>
    </source>
</evidence>